<dbReference type="VEuPathDB" id="TrichDB:TRFO_18048"/>
<proteinExistence type="predicted"/>
<dbReference type="GeneID" id="94834643"/>
<gene>
    <name evidence="3" type="ORF">TRFO_18048</name>
</gene>
<feature type="transmembrane region" description="Helical" evidence="1">
    <location>
        <begin position="117"/>
        <end position="141"/>
    </location>
</feature>
<keyword evidence="4" id="KW-1185">Reference proteome</keyword>
<feature type="transmembrane region" description="Helical" evidence="1">
    <location>
        <begin position="319"/>
        <end position="340"/>
    </location>
</feature>
<dbReference type="Gene3D" id="3.30.70.1230">
    <property type="entry name" value="Nucleotide cyclase"/>
    <property type="match status" value="1"/>
</dbReference>
<feature type="transmembrane region" description="Helical" evidence="1">
    <location>
        <begin position="195"/>
        <end position="215"/>
    </location>
</feature>
<dbReference type="CDD" id="cd07302">
    <property type="entry name" value="CHD"/>
    <property type="match status" value="1"/>
</dbReference>
<dbReference type="GO" id="GO:0004383">
    <property type="term" value="F:guanylate cyclase activity"/>
    <property type="evidence" value="ECO:0007669"/>
    <property type="project" value="TreeGrafter"/>
</dbReference>
<evidence type="ECO:0000313" key="3">
    <source>
        <dbReference type="EMBL" id="OHT12241.1"/>
    </source>
</evidence>
<dbReference type="GO" id="GO:0019934">
    <property type="term" value="P:cGMP-mediated signaling"/>
    <property type="evidence" value="ECO:0007669"/>
    <property type="project" value="TreeGrafter"/>
</dbReference>
<evidence type="ECO:0000313" key="4">
    <source>
        <dbReference type="Proteomes" id="UP000179807"/>
    </source>
</evidence>
<dbReference type="Gene3D" id="3.30.450.20">
    <property type="entry name" value="PAS domain"/>
    <property type="match status" value="1"/>
</dbReference>
<feature type="transmembrane region" description="Helical" evidence="1">
    <location>
        <begin position="951"/>
        <end position="976"/>
    </location>
</feature>
<feature type="transmembrane region" description="Helical" evidence="1">
    <location>
        <begin position="1133"/>
        <end position="1153"/>
    </location>
</feature>
<feature type="transmembrane region" description="Helical" evidence="1">
    <location>
        <begin position="641"/>
        <end position="663"/>
    </location>
</feature>
<dbReference type="OrthoDB" id="10623501at2759"/>
<evidence type="ECO:0000256" key="1">
    <source>
        <dbReference type="SAM" id="Phobius"/>
    </source>
</evidence>
<protein>
    <submittedName>
        <fullName evidence="3">Adenylate and Guanylate cyclase catalytic domain containing protein</fullName>
    </submittedName>
</protein>
<dbReference type="Pfam" id="PF00211">
    <property type="entry name" value="Guanylate_cyc"/>
    <property type="match status" value="1"/>
</dbReference>
<dbReference type="Proteomes" id="UP000179807">
    <property type="component" value="Unassembled WGS sequence"/>
</dbReference>
<dbReference type="InterPro" id="IPR029787">
    <property type="entry name" value="Nucleotide_cyclase"/>
</dbReference>
<dbReference type="EMBL" id="MLAK01000568">
    <property type="protein sequence ID" value="OHT12241.1"/>
    <property type="molecule type" value="Genomic_DNA"/>
</dbReference>
<dbReference type="PANTHER" id="PTHR45655">
    <property type="entry name" value="GUANYLATE CYCLASE SOLUBLE SUBUNIT BETA-2"/>
    <property type="match status" value="1"/>
</dbReference>
<feature type="transmembrane region" description="Helical" evidence="1">
    <location>
        <begin position="1173"/>
        <end position="1193"/>
    </location>
</feature>
<accession>A0A1J4KLR2</accession>
<sequence length="1553" mass="174638">MTVVSQSLSTISVQSSTSLSEQFSSGEKYGGMLKRSLSSTIRNRLYLMMNYFDNTVPTFYGLHEVVTFWRAIQMIGPSFMAASELIWKQNSVATDGLAVISIFYHLVPPKFRNVLSIIVQFLCVALLAIFFISLFGASFYFNKNAKLPPGSAITFTIFMNTFLYLLPPITVNFAGEMFSHLLMNNATTYSLPLEILAIILSIIISAISVFFVLRIMALSVTFRPTSFLTTLCVPQTMIFGFTVGISFITGIAAHLAKIPQLILLIVAAIIYGCSLITLFLPGTCVKLFHRNLFFMCGLSGCINLITLAIYLILDKQADQPQFFFFIAILVISYFIGLGVLRSVDRKRIELLNKLMEDSGNSEYIKSVNHLISLMCTGLEYAHPQCSSWSLFDVGTDRWETNPVLWCAYAKFVAIYPEESNILGYVLRGLINHRFKGPLAKETMGHSSLIQMQRENTLSTNLKRKISGIQKSITITKRKLRSIWDLVIQGNVNDLESSISTAFNAQNNVSNDFTHLITQYPNNRFVARTYARFIKEIEGDQKLYIAWLDKVHVLQRGLSVNEDITSTMGLHAFPLLSPHSLNAKIINPSNATQSLMESESLISVENDIDEDNSQQVEQYSVLRQRIHDVRIPAISFLRISSILLLIIFIIVPAIAIFIYAPVYINSNSTPLEFMSNLALLRSYNFQLPLWAHHWIMEELPFESNNNQPMFSKPDFKHTPTTLGSTNETHGQLKFLLHEFCAALENLGNFRSFETDNPDLELVHKVVFSADSIKYDYYTSINTSIPKRGNILSIYLDTLLELSSLSDEEPSFDGISSYKLLNPYLNANNMATNISDSLISLTNYINNQALTMNKIVQLVEIVACLLFGVIWIGIGSYQLVKLHKNKMIIYRCLTSLPKNVVSTVSESLRVLKKDENTRSTEIDTEINKQEENLLKLFASAGDSGGSSSSIENIIFILLNTINLAICIINIVLLCSIFPKVTTTMTRNAPHLDDVMGTTAYMVGIFLALNNAVVANTNGYDHHLDINLGIGGRPILSSLQRVSNRLETYLDYYHKARYGWPETNEPPFEKYNQQLEEAAKILTCPNLSEVFSDYSSVTTCFSVDVQILLFEPFVQNFIQPVVSQMPGGRIRTTDDVFVQLWMLQCNLYDTLFFPMFDGIVPTMTSMMSSVLPSVQIPVVILIVLSIIIELIMLYFIDLSEQKMKYALNLLSLCNINAVLQASHINDVLLGDFSDKMHETALRDSSFFESLVENIPMAILVANPQSQIIIANQNLKQIFKKDEITGDIHDFFSPETFSKLFSDKDGGEAVETINNMNLKFKSCQVSQHFVVFVSDDTETAVLLRKIKEEKARVEFILGSLIPIKMVNSQGHSYAVQTCSVTFVNIVSFTNYAHEKLSDDPSKVIATLTQFFTKLEQLVNMKTQLTKVKTYGDCMMVAGGLFAEMNIAAEHTKESVEFALEALEVAKELDINVRIGLSTKGIVVAGIVYAERPTFEIFGDTIALARQLEETSPVNAVHISRMVYELIYGGQFQIKERGQTKLCGFDEPMETYIVEKKK</sequence>
<feature type="transmembrane region" description="Helical" evidence="1">
    <location>
        <begin position="996"/>
        <end position="1014"/>
    </location>
</feature>
<feature type="transmembrane region" description="Helical" evidence="1">
    <location>
        <begin position="292"/>
        <end position="313"/>
    </location>
</feature>
<dbReference type="InterPro" id="IPR001054">
    <property type="entry name" value="A/G_cyclase"/>
</dbReference>
<feature type="transmembrane region" description="Helical" evidence="1">
    <location>
        <begin position="153"/>
        <end position="175"/>
    </location>
</feature>
<feature type="transmembrane region" description="Helical" evidence="1">
    <location>
        <begin position="261"/>
        <end position="280"/>
    </location>
</feature>
<reference evidence="3" key="1">
    <citation type="submission" date="2016-10" db="EMBL/GenBank/DDBJ databases">
        <authorList>
            <person name="Benchimol M."/>
            <person name="Almeida L.G."/>
            <person name="Vasconcelos A.T."/>
            <person name="Perreira-Neves A."/>
            <person name="Rosa I.A."/>
            <person name="Tasca T."/>
            <person name="Bogo M.R."/>
            <person name="de Souza W."/>
        </authorList>
    </citation>
    <scope>NUCLEOTIDE SEQUENCE [LARGE SCALE GENOMIC DNA]</scope>
    <source>
        <strain evidence="3">K</strain>
    </source>
</reference>
<name>A0A1J4KLR2_9EUKA</name>
<dbReference type="GO" id="GO:0070482">
    <property type="term" value="P:response to oxygen levels"/>
    <property type="evidence" value="ECO:0007669"/>
    <property type="project" value="TreeGrafter"/>
</dbReference>
<dbReference type="SMART" id="SM00044">
    <property type="entry name" value="CYCc"/>
    <property type="match status" value="1"/>
</dbReference>
<comment type="caution">
    <text evidence="3">The sequence shown here is derived from an EMBL/GenBank/DDBJ whole genome shotgun (WGS) entry which is preliminary data.</text>
</comment>
<evidence type="ECO:0000259" key="2">
    <source>
        <dbReference type="PROSITE" id="PS50125"/>
    </source>
</evidence>
<feature type="domain" description="Guanylate cyclase" evidence="2">
    <location>
        <begin position="1375"/>
        <end position="1504"/>
    </location>
</feature>
<feature type="transmembrane region" description="Helical" evidence="1">
    <location>
        <begin position="853"/>
        <end position="878"/>
    </location>
</feature>
<keyword evidence="1" id="KW-1133">Transmembrane helix</keyword>
<dbReference type="RefSeq" id="XP_068365377.1">
    <property type="nucleotide sequence ID" value="XM_068499939.1"/>
</dbReference>
<dbReference type="PANTHER" id="PTHR45655:SF13">
    <property type="entry name" value="SOLUBLE GUANYLATE CYCLASE GCY-32-RELATED"/>
    <property type="match status" value="1"/>
</dbReference>
<dbReference type="PROSITE" id="PS50125">
    <property type="entry name" value="GUANYLATE_CYCLASE_2"/>
    <property type="match status" value="1"/>
</dbReference>
<keyword evidence="1" id="KW-0472">Membrane</keyword>
<dbReference type="SUPFAM" id="SSF55073">
    <property type="entry name" value="Nucleotide cyclase"/>
    <property type="match status" value="1"/>
</dbReference>
<keyword evidence="1" id="KW-0812">Transmembrane</keyword>
<feature type="transmembrane region" description="Helical" evidence="1">
    <location>
        <begin position="227"/>
        <end position="255"/>
    </location>
</feature>
<dbReference type="GO" id="GO:0008074">
    <property type="term" value="C:guanylate cyclase complex, soluble"/>
    <property type="evidence" value="ECO:0007669"/>
    <property type="project" value="TreeGrafter"/>
</dbReference>
<organism evidence="3 4">
    <name type="scientific">Tritrichomonas foetus</name>
    <dbReference type="NCBI Taxonomy" id="1144522"/>
    <lineage>
        <taxon>Eukaryota</taxon>
        <taxon>Metamonada</taxon>
        <taxon>Parabasalia</taxon>
        <taxon>Tritrichomonadida</taxon>
        <taxon>Tritrichomonadidae</taxon>
        <taxon>Tritrichomonas</taxon>
    </lineage>
</organism>